<dbReference type="GO" id="GO:0008285">
    <property type="term" value="P:negative regulation of cell population proliferation"/>
    <property type="evidence" value="ECO:0007669"/>
    <property type="project" value="TreeGrafter"/>
</dbReference>
<dbReference type="InterPro" id="IPR002110">
    <property type="entry name" value="Ankyrin_rpt"/>
</dbReference>
<accession>A0A8C3FSD6</accession>
<dbReference type="AlphaFoldDB" id="A0A8C3FSD6"/>
<evidence type="ECO:0000313" key="6">
    <source>
        <dbReference type="Ensembl" id="ENSCPBP00000013330.1"/>
    </source>
</evidence>
<keyword evidence="7" id="KW-1185">Reference proteome</keyword>
<feature type="repeat" description="ANK" evidence="5">
    <location>
        <begin position="166"/>
        <end position="198"/>
    </location>
</feature>
<dbReference type="PROSITE" id="PS50088">
    <property type="entry name" value="ANK_REPEAT"/>
    <property type="match status" value="2"/>
</dbReference>
<dbReference type="GO" id="GO:2000134">
    <property type="term" value="P:negative regulation of G1/S transition of mitotic cell cycle"/>
    <property type="evidence" value="ECO:0007669"/>
    <property type="project" value="TreeGrafter"/>
</dbReference>
<keyword evidence="2" id="KW-0677">Repeat</keyword>
<sequence length="321" mass="34243">MRKTPLAPCSPSCCRTGLSPELLAACETLQKYLESDTPLPVSPQKAAYTLVLQDWLQLSCHREAAPEAVGGHLAAYRALSPRLLEFVLNMADGNGNTALHYTVSHSNFPVVQRLLETGLCNVDKQNKAGYTAIMLTALAATRSDDDMAIIRQLLQLGDVNAKASQAGQTALMLAVSHGRQDMVRALLACAADVNLQDADGSTALMCACEHGHAEIARLLLATPACHVGLADHDGSTALSIALEAGQNDIAVMLYAHLNFAKPPSPVSDGCTPDSHRGPFFHVSQELPSPVPPLGWRWGGLFGALWVLRPSSGDRPRLLLCV</sequence>
<evidence type="ECO:0000256" key="2">
    <source>
        <dbReference type="ARBA" id="ARBA00022737"/>
    </source>
</evidence>
<dbReference type="GeneTree" id="ENSGT00940000161012"/>
<name>A0A8C3FSD6_CHRPI</name>
<keyword evidence="4" id="KW-0175">Coiled coil</keyword>
<keyword evidence="1" id="KW-0597">Phosphoprotein</keyword>
<dbReference type="GO" id="GO:0030837">
    <property type="term" value="P:negative regulation of actin filament polymerization"/>
    <property type="evidence" value="ECO:0007669"/>
    <property type="project" value="InterPro"/>
</dbReference>
<dbReference type="Pfam" id="PF12796">
    <property type="entry name" value="Ank_2"/>
    <property type="match status" value="2"/>
</dbReference>
<evidence type="ECO:0000256" key="3">
    <source>
        <dbReference type="ARBA" id="ARBA00023043"/>
    </source>
</evidence>
<dbReference type="Ensembl" id="ENSCPBT00000015825.1">
    <property type="protein sequence ID" value="ENSCPBP00000013330.1"/>
    <property type="gene ID" value="ENSCPBG00000009985.1"/>
</dbReference>
<dbReference type="GO" id="GO:0070563">
    <property type="term" value="P:negative regulation of vitamin D receptor signaling pathway"/>
    <property type="evidence" value="ECO:0007669"/>
    <property type="project" value="TreeGrafter"/>
</dbReference>
<reference evidence="6" key="1">
    <citation type="submission" date="2025-08" db="UniProtKB">
        <authorList>
            <consortium name="Ensembl"/>
        </authorList>
    </citation>
    <scope>IDENTIFICATION</scope>
</reference>
<keyword evidence="3 5" id="KW-0040">ANK repeat</keyword>
<dbReference type="SMART" id="SM00248">
    <property type="entry name" value="ANK"/>
    <property type="match status" value="5"/>
</dbReference>
<dbReference type="Gene3D" id="1.25.40.20">
    <property type="entry name" value="Ankyrin repeat-containing domain"/>
    <property type="match status" value="1"/>
</dbReference>
<reference evidence="6" key="2">
    <citation type="submission" date="2025-09" db="UniProtKB">
        <authorList>
            <consortium name="Ensembl"/>
        </authorList>
    </citation>
    <scope>IDENTIFICATION</scope>
</reference>
<proteinExistence type="predicted"/>
<organism evidence="6 7">
    <name type="scientific">Chrysemys picta bellii</name>
    <name type="common">Western painted turtle</name>
    <name type="synonym">Emys bellii</name>
    <dbReference type="NCBI Taxonomy" id="8478"/>
    <lineage>
        <taxon>Eukaryota</taxon>
        <taxon>Metazoa</taxon>
        <taxon>Chordata</taxon>
        <taxon>Craniata</taxon>
        <taxon>Vertebrata</taxon>
        <taxon>Euteleostomi</taxon>
        <taxon>Archelosauria</taxon>
        <taxon>Testudinata</taxon>
        <taxon>Testudines</taxon>
        <taxon>Cryptodira</taxon>
        <taxon>Durocryptodira</taxon>
        <taxon>Testudinoidea</taxon>
        <taxon>Emydidae</taxon>
        <taxon>Chrysemys</taxon>
    </lineage>
</organism>
<dbReference type="FunFam" id="1.25.40.20:FF:000017">
    <property type="entry name" value="KN motif and ankyrin repeat domain-containing protein 1"/>
    <property type="match status" value="1"/>
</dbReference>
<dbReference type="SUPFAM" id="SSF48403">
    <property type="entry name" value="Ankyrin repeat"/>
    <property type="match status" value="1"/>
</dbReference>
<dbReference type="GO" id="GO:0005737">
    <property type="term" value="C:cytoplasm"/>
    <property type="evidence" value="ECO:0007669"/>
    <property type="project" value="TreeGrafter"/>
</dbReference>
<dbReference type="GO" id="GO:0000122">
    <property type="term" value="P:negative regulation of transcription by RNA polymerase II"/>
    <property type="evidence" value="ECO:0007669"/>
    <property type="project" value="TreeGrafter"/>
</dbReference>
<dbReference type="InterPro" id="IPR047184">
    <property type="entry name" value="KANK1-4"/>
</dbReference>
<dbReference type="OMA" id="CYIINMA"/>
<evidence type="ECO:0000256" key="5">
    <source>
        <dbReference type="PROSITE-ProRule" id="PRU00023"/>
    </source>
</evidence>
<dbReference type="InterPro" id="IPR036770">
    <property type="entry name" value="Ankyrin_rpt-contain_sf"/>
</dbReference>
<evidence type="ECO:0000256" key="4">
    <source>
        <dbReference type="ARBA" id="ARBA00023054"/>
    </source>
</evidence>
<dbReference type="PANTHER" id="PTHR24168:SF0">
    <property type="entry name" value="KN MOTIF AND ANKYRIN REPEAT DOMAIN-CONTAINING PROTEIN 2"/>
    <property type="match status" value="1"/>
</dbReference>
<evidence type="ECO:0000256" key="1">
    <source>
        <dbReference type="ARBA" id="ARBA00022553"/>
    </source>
</evidence>
<dbReference type="Proteomes" id="UP000694380">
    <property type="component" value="Unplaced"/>
</dbReference>
<dbReference type="PROSITE" id="PS50297">
    <property type="entry name" value="ANK_REP_REGION"/>
    <property type="match status" value="2"/>
</dbReference>
<feature type="repeat" description="ANK" evidence="5">
    <location>
        <begin position="94"/>
        <end position="118"/>
    </location>
</feature>
<evidence type="ECO:0000313" key="7">
    <source>
        <dbReference type="Proteomes" id="UP000694380"/>
    </source>
</evidence>
<dbReference type="PANTHER" id="PTHR24168">
    <property type="entry name" value="KN MOTIF AND ANKYRIN REPEAT DOMAIN-CONTAINING"/>
    <property type="match status" value="1"/>
</dbReference>
<protein>
    <submittedName>
        <fullName evidence="6">Uncharacterized protein</fullName>
    </submittedName>
</protein>
<dbReference type="GO" id="GO:0033147">
    <property type="term" value="P:negative regulation of intracellular estrogen receptor signaling pathway"/>
    <property type="evidence" value="ECO:0007669"/>
    <property type="project" value="TreeGrafter"/>
</dbReference>